<keyword evidence="11" id="KW-1185">Reference proteome</keyword>
<accession>A0ABU5EBF8</accession>
<evidence type="ECO:0000256" key="3">
    <source>
        <dbReference type="ARBA" id="ARBA00022448"/>
    </source>
</evidence>
<feature type="transmembrane region" description="Helical" evidence="8">
    <location>
        <begin position="121"/>
        <end position="139"/>
    </location>
</feature>
<feature type="domain" description="Major facilitator superfamily (MFS) profile" evidence="9">
    <location>
        <begin position="1"/>
        <end position="384"/>
    </location>
</feature>
<feature type="transmembrane region" description="Helical" evidence="8">
    <location>
        <begin position="263"/>
        <end position="287"/>
    </location>
</feature>
<evidence type="ECO:0000256" key="6">
    <source>
        <dbReference type="ARBA" id="ARBA00022989"/>
    </source>
</evidence>
<dbReference type="PANTHER" id="PTHR23501:SF191">
    <property type="entry name" value="VACUOLAR BASIC AMINO ACID TRANSPORTER 4"/>
    <property type="match status" value="1"/>
</dbReference>
<dbReference type="InterPro" id="IPR020846">
    <property type="entry name" value="MFS_dom"/>
</dbReference>
<dbReference type="RefSeq" id="WP_320508221.1">
    <property type="nucleotide sequence ID" value="NZ_JAXCLW010000002.1"/>
</dbReference>
<sequence length="386" mass="40195">MLSLLCAFSVLPLNIFLPTLPSIAADFHADYGLISLSIAGYAAVSAILELTMGPLSDRFGRRPIALTCLVVFVAGSIGCALATNIQVFLAFRVLQATITSCYPVSMAMIKDTAGKDQAASRIGYAAMAAALAPMLGPTLGGVIDEAWGWRAIFWSLGLAGTALFALCWFTLDETNKNRSSTIRQQLEAYPTLLRAPRFWAYGLCMAFSTGTFYAFLAGAPLAAKVVFDIPPAMLGFYMGTVTAGFVVGSFVSGRYARGYPLTVTMIAGRIVACAGPLIGLVILFTGARHPVAFFGPCILIGLGNGLTNPSAFAGALSVRPNLAGSASGLAGSMMILGGAALSSMTGAVLTEANAAYATLCMMLLAAVIGLIAAFYVLLLDRREALA</sequence>
<dbReference type="InterPro" id="IPR005829">
    <property type="entry name" value="Sugar_transporter_CS"/>
</dbReference>
<feature type="transmembrane region" description="Helical" evidence="8">
    <location>
        <begin position="34"/>
        <end position="52"/>
    </location>
</feature>
<dbReference type="CDD" id="cd17320">
    <property type="entry name" value="MFS_MdfA_MDR_like"/>
    <property type="match status" value="1"/>
</dbReference>
<evidence type="ECO:0000256" key="7">
    <source>
        <dbReference type="ARBA" id="ARBA00023136"/>
    </source>
</evidence>
<feature type="transmembrane region" description="Helical" evidence="8">
    <location>
        <begin position="293"/>
        <end position="316"/>
    </location>
</feature>
<comment type="subcellular location">
    <subcellularLocation>
        <location evidence="8">Cell inner membrane</location>
        <topology evidence="8">Multi-pass membrane protein</topology>
    </subcellularLocation>
    <subcellularLocation>
        <location evidence="1">Cell membrane</location>
        <topology evidence="1">Multi-pass membrane protein</topology>
    </subcellularLocation>
</comment>
<evidence type="ECO:0000256" key="1">
    <source>
        <dbReference type="ARBA" id="ARBA00004651"/>
    </source>
</evidence>
<gene>
    <name evidence="10" type="ORF">SMD27_10000</name>
</gene>
<protein>
    <recommendedName>
        <fullName evidence="8">Bcr/CflA family efflux transporter</fullName>
    </recommendedName>
</protein>
<dbReference type="NCBIfam" id="TIGR00710">
    <property type="entry name" value="efflux_Bcr_CflA"/>
    <property type="match status" value="1"/>
</dbReference>
<evidence type="ECO:0000313" key="10">
    <source>
        <dbReference type="EMBL" id="MDY0883176.1"/>
    </source>
</evidence>
<comment type="caution">
    <text evidence="10">The sequence shown here is derived from an EMBL/GenBank/DDBJ whole genome shotgun (WGS) entry which is preliminary data.</text>
</comment>
<feature type="transmembrane region" description="Helical" evidence="8">
    <location>
        <begin position="328"/>
        <end position="349"/>
    </location>
</feature>
<evidence type="ECO:0000313" key="11">
    <source>
        <dbReference type="Proteomes" id="UP001279642"/>
    </source>
</evidence>
<keyword evidence="5 8" id="KW-0812">Transmembrane</keyword>
<proteinExistence type="inferred from homology"/>
<dbReference type="Gene3D" id="1.20.1720.10">
    <property type="entry name" value="Multidrug resistance protein D"/>
    <property type="match status" value="1"/>
</dbReference>
<evidence type="ECO:0000256" key="8">
    <source>
        <dbReference type="RuleBase" id="RU365088"/>
    </source>
</evidence>
<keyword evidence="6 8" id="KW-1133">Transmembrane helix</keyword>
<feature type="transmembrane region" description="Helical" evidence="8">
    <location>
        <begin position="151"/>
        <end position="171"/>
    </location>
</feature>
<dbReference type="EMBL" id="JAXCLW010000002">
    <property type="protein sequence ID" value="MDY0883176.1"/>
    <property type="molecule type" value="Genomic_DNA"/>
</dbReference>
<keyword evidence="8" id="KW-0997">Cell inner membrane</keyword>
<reference evidence="10 11" key="1">
    <citation type="journal article" date="2016" name="Antonie Van Leeuwenhoek">
        <title>Dongia soli sp. nov., isolated from soil from Dokdo, Korea.</title>
        <authorList>
            <person name="Kim D.U."/>
            <person name="Lee H."/>
            <person name="Kim H."/>
            <person name="Kim S.G."/>
            <person name="Ka J.O."/>
        </authorList>
    </citation>
    <scope>NUCLEOTIDE SEQUENCE [LARGE SCALE GENOMIC DNA]</scope>
    <source>
        <strain evidence="10 11">D78</strain>
    </source>
</reference>
<keyword evidence="4" id="KW-1003">Cell membrane</keyword>
<dbReference type="PANTHER" id="PTHR23501">
    <property type="entry name" value="MAJOR FACILITATOR SUPERFAMILY"/>
    <property type="match status" value="1"/>
</dbReference>
<dbReference type="SUPFAM" id="SSF103473">
    <property type="entry name" value="MFS general substrate transporter"/>
    <property type="match status" value="1"/>
</dbReference>
<keyword evidence="3 8" id="KW-0813">Transport</keyword>
<evidence type="ECO:0000256" key="2">
    <source>
        <dbReference type="ARBA" id="ARBA00006236"/>
    </source>
</evidence>
<name>A0ABU5EBF8_9PROT</name>
<feature type="transmembrane region" description="Helical" evidence="8">
    <location>
        <begin position="229"/>
        <end position="251"/>
    </location>
</feature>
<dbReference type="InterPro" id="IPR004812">
    <property type="entry name" value="Efflux_drug-R_Bcr/CmlA"/>
</dbReference>
<feature type="transmembrane region" description="Helical" evidence="8">
    <location>
        <begin position="64"/>
        <end position="83"/>
    </location>
</feature>
<feature type="transmembrane region" description="Helical" evidence="8">
    <location>
        <begin position="355"/>
        <end position="378"/>
    </location>
</feature>
<evidence type="ECO:0000259" key="9">
    <source>
        <dbReference type="PROSITE" id="PS50850"/>
    </source>
</evidence>
<comment type="similarity">
    <text evidence="2 8">Belongs to the major facilitator superfamily. Bcr/CmlA family.</text>
</comment>
<keyword evidence="7 8" id="KW-0472">Membrane</keyword>
<dbReference type="PROSITE" id="PS00216">
    <property type="entry name" value="SUGAR_TRANSPORT_1"/>
    <property type="match status" value="1"/>
</dbReference>
<feature type="transmembrane region" description="Helical" evidence="8">
    <location>
        <begin position="198"/>
        <end position="223"/>
    </location>
</feature>
<dbReference type="PROSITE" id="PS50850">
    <property type="entry name" value="MFS"/>
    <property type="match status" value="1"/>
</dbReference>
<evidence type="ECO:0000256" key="4">
    <source>
        <dbReference type="ARBA" id="ARBA00022475"/>
    </source>
</evidence>
<dbReference type="Proteomes" id="UP001279642">
    <property type="component" value="Unassembled WGS sequence"/>
</dbReference>
<evidence type="ECO:0000256" key="5">
    <source>
        <dbReference type="ARBA" id="ARBA00022692"/>
    </source>
</evidence>
<dbReference type="InterPro" id="IPR036259">
    <property type="entry name" value="MFS_trans_sf"/>
</dbReference>
<comment type="caution">
    <text evidence="8">Lacks conserved residue(s) required for the propagation of feature annotation.</text>
</comment>
<organism evidence="10 11">
    <name type="scientific">Dongia soli</name>
    <dbReference type="NCBI Taxonomy" id="600628"/>
    <lineage>
        <taxon>Bacteria</taxon>
        <taxon>Pseudomonadati</taxon>
        <taxon>Pseudomonadota</taxon>
        <taxon>Alphaproteobacteria</taxon>
        <taxon>Rhodospirillales</taxon>
        <taxon>Dongiaceae</taxon>
        <taxon>Dongia</taxon>
    </lineage>
</organism>
<dbReference type="InterPro" id="IPR011701">
    <property type="entry name" value="MFS"/>
</dbReference>
<dbReference type="Pfam" id="PF07690">
    <property type="entry name" value="MFS_1"/>
    <property type="match status" value="1"/>
</dbReference>